<comment type="caution">
    <text evidence="7">The sequence shown here is derived from an EMBL/GenBank/DDBJ whole genome shotgun (WGS) entry which is preliminary data.</text>
</comment>
<organism evidence="7">
    <name type="scientific">bioreactor metagenome</name>
    <dbReference type="NCBI Taxonomy" id="1076179"/>
    <lineage>
        <taxon>unclassified sequences</taxon>
        <taxon>metagenomes</taxon>
        <taxon>ecological metagenomes</taxon>
    </lineage>
</organism>
<dbReference type="Gene3D" id="3.30.70.141">
    <property type="entry name" value="Nucleoside diphosphate kinase-like domain"/>
    <property type="match status" value="1"/>
</dbReference>
<feature type="domain" description="Nucleoside diphosphate kinase-like" evidence="6">
    <location>
        <begin position="5"/>
        <end position="184"/>
    </location>
</feature>
<evidence type="ECO:0000256" key="5">
    <source>
        <dbReference type="ARBA" id="ARBA00022777"/>
    </source>
</evidence>
<dbReference type="EC" id="2.7.4.6" evidence="3"/>
<evidence type="ECO:0000256" key="4">
    <source>
        <dbReference type="ARBA" id="ARBA00022679"/>
    </source>
</evidence>
<dbReference type="SUPFAM" id="SSF54919">
    <property type="entry name" value="Nucleoside diphosphate kinase, NDK"/>
    <property type="match status" value="1"/>
</dbReference>
<accession>A0A644UAG3</accession>
<dbReference type="InterPro" id="IPR036850">
    <property type="entry name" value="NDK-like_dom_sf"/>
</dbReference>
<gene>
    <name evidence="7" type="primary">ndk_7</name>
    <name evidence="7" type="ORF">SDC9_21643</name>
</gene>
<dbReference type="InterPro" id="IPR034907">
    <property type="entry name" value="NDK-like_dom"/>
</dbReference>
<evidence type="ECO:0000256" key="1">
    <source>
        <dbReference type="ARBA" id="ARBA00001946"/>
    </source>
</evidence>
<comment type="cofactor">
    <cofactor evidence="1">
        <name>Mg(2+)</name>
        <dbReference type="ChEBI" id="CHEBI:18420"/>
    </cofactor>
</comment>
<dbReference type="AlphaFoldDB" id="A0A644UAG3"/>
<dbReference type="EMBL" id="VSSQ01000092">
    <property type="protein sequence ID" value="MPL75812.1"/>
    <property type="molecule type" value="Genomic_DNA"/>
</dbReference>
<evidence type="ECO:0000256" key="3">
    <source>
        <dbReference type="ARBA" id="ARBA00012966"/>
    </source>
</evidence>
<dbReference type="PANTHER" id="PTHR11349">
    <property type="entry name" value="NUCLEOSIDE DIPHOSPHATE KINASE"/>
    <property type="match status" value="1"/>
</dbReference>
<reference evidence="7" key="1">
    <citation type="submission" date="2019-08" db="EMBL/GenBank/DDBJ databases">
        <authorList>
            <person name="Kucharzyk K."/>
            <person name="Murdoch R.W."/>
            <person name="Higgins S."/>
            <person name="Loffler F."/>
        </authorList>
    </citation>
    <scope>NUCLEOTIDE SEQUENCE</scope>
</reference>
<sequence length="203" mass="23152">MHPKKEKTFVILKPDSVQRGLMGEIIQRFERVGLKIVAMKMILATEEQCWQHYNKDDAWYTKTGNRIIENRKAQNKPIEKENIEYGKEVIEGLVKYMTCSPVVTMVLEGNSSRAVVKRLVGGTEPATADTGTIRGDLTLDSYYLCDADDGRAVRNLIHCTDPADGDGEAEREISVWFKEEEIIKWISINEKMLYDVDLDGHLE</sequence>
<comment type="similarity">
    <text evidence="2">Belongs to the NDK family.</text>
</comment>
<evidence type="ECO:0000259" key="6">
    <source>
        <dbReference type="SMART" id="SM00562"/>
    </source>
</evidence>
<evidence type="ECO:0000313" key="7">
    <source>
        <dbReference type="EMBL" id="MPL75812.1"/>
    </source>
</evidence>
<evidence type="ECO:0000256" key="2">
    <source>
        <dbReference type="ARBA" id="ARBA00008142"/>
    </source>
</evidence>
<keyword evidence="5 7" id="KW-0418">Kinase</keyword>
<dbReference type="PROSITE" id="PS51374">
    <property type="entry name" value="NDPK_LIKE"/>
    <property type="match status" value="1"/>
</dbReference>
<proteinExistence type="inferred from homology"/>
<dbReference type="SMART" id="SM00562">
    <property type="entry name" value="NDK"/>
    <property type="match status" value="1"/>
</dbReference>
<dbReference type="Pfam" id="PF00334">
    <property type="entry name" value="NDK"/>
    <property type="match status" value="2"/>
</dbReference>
<dbReference type="GO" id="GO:0004550">
    <property type="term" value="F:nucleoside diphosphate kinase activity"/>
    <property type="evidence" value="ECO:0007669"/>
    <property type="project" value="UniProtKB-EC"/>
</dbReference>
<name>A0A644UAG3_9ZZZZ</name>
<protein>
    <recommendedName>
        <fullName evidence="3">nucleoside-diphosphate kinase</fullName>
        <ecNumber evidence="3">2.7.4.6</ecNumber>
    </recommendedName>
</protein>
<keyword evidence="4 7" id="KW-0808">Transferase</keyword>